<evidence type="ECO:0000256" key="2">
    <source>
        <dbReference type="PIRSR" id="PIRSR036551-1"/>
    </source>
</evidence>
<sequence length="289" mass="31199">MTPSRRVVGYVTALLIAIVAAPALLLAERSSVGVARRWTSAPPAGPDPLLLGAGLDDPAKKWIAMKLVSAAENSSLDWRAQFGYIEDIGDGCGYTAGIIGFCSRTGDMLRLVEAYTAAVPGNALAGYLPALRRVNGTPSHEGLDPDFPRDWRTAAADPAFQAAQEAERDRVYFNPAVRDAKADGMRALGQFAYYDAAVQHGPTGMRTIRAATLQRATPPSRGGDEAEWLRAFLDERVAQMKRNRGEQRDTSRVDGVQRAFLEEGNLALVPPLRFTVYGDPFLIEPGTGP</sequence>
<dbReference type="InterPro" id="IPR000400">
    <property type="entry name" value="Glyco_hydro_46"/>
</dbReference>
<comment type="caution">
    <text evidence="3">The sequence shown here is derived from an EMBL/GenBank/DDBJ whole genome shotgun (WGS) entry which is preliminary data.</text>
</comment>
<organism evidence="3 4">
    <name type="scientific">Virgisporangium aliadipatigenens</name>
    <dbReference type="NCBI Taxonomy" id="741659"/>
    <lineage>
        <taxon>Bacteria</taxon>
        <taxon>Bacillati</taxon>
        <taxon>Actinomycetota</taxon>
        <taxon>Actinomycetes</taxon>
        <taxon>Micromonosporales</taxon>
        <taxon>Micromonosporaceae</taxon>
        <taxon>Virgisporangium</taxon>
    </lineage>
</organism>
<keyword evidence="1" id="KW-0964">Secreted</keyword>
<dbReference type="EC" id="3.2.1.132" evidence="1"/>
<feature type="active site" description="Proton donor" evidence="2">
    <location>
        <position position="72"/>
    </location>
</feature>
<keyword evidence="1" id="KW-0378">Hydrolase</keyword>
<evidence type="ECO:0000313" key="3">
    <source>
        <dbReference type="EMBL" id="GIJ48168.1"/>
    </source>
</evidence>
<keyword evidence="4" id="KW-1185">Reference proteome</keyword>
<dbReference type="InterPro" id="IPR023099">
    <property type="entry name" value="Glyco_hydro_46_N"/>
</dbReference>
<comment type="function">
    <text evidence="1">Aids in the defense against invading fungal pathogens by degrading their cell wall chitosan.</text>
</comment>
<name>A0A8J3YPX7_9ACTN</name>
<dbReference type="Pfam" id="PF01374">
    <property type="entry name" value="Glyco_hydro_46"/>
    <property type="match status" value="1"/>
</dbReference>
<gene>
    <name evidence="3" type="ORF">Val02_50540</name>
</gene>
<dbReference type="RefSeq" id="WP_203901663.1">
    <property type="nucleotide sequence ID" value="NZ_BOPF01000019.1"/>
</dbReference>
<dbReference type="InterPro" id="IPR023346">
    <property type="entry name" value="Lysozyme-like_dom_sf"/>
</dbReference>
<keyword evidence="1" id="KW-0326">Glycosidase</keyword>
<comment type="similarity">
    <text evidence="1">Belongs to the glycosyl hydrolase 46 family.</text>
</comment>
<dbReference type="GO" id="GO:0005576">
    <property type="term" value="C:extracellular region"/>
    <property type="evidence" value="ECO:0007669"/>
    <property type="project" value="UniProtKB-SubCell"/>
</dbReference>
<dbReference type="GO" id="GO:0005975">
    <property type="term" value="P:carbohydrate metabolic process"/>
    <property type="evidence" value="ECO:0007669"/>
    <property type="project" value="UniProtKB-UniRule"/>
</dbReference>
<feature type="active site" description="Nucleophile" evidence="2">
    <location>
        <position position="90"/>
    </location>
</feature>
<dbReference type="GO" id="GO:0016977">
    <property type="term" value="F:chitosanase activity"/>
    <property type="evidence" value="ECO:0007669"/>
    <property type="project" value="UniProtKB-UniRule"/>
</dbReference>
<dbReference type="CDD" id="cd00978">
    <property type="entry name" value="chitosanase_GH46"/>
    <property type="match status" value="1"/>
</dbReference>
<dbReference type="Gene3D" id="1.20.141.10">
    <property type="entry name" value="Chitosanase, subunit A, domain 1"/>
    <property type="match status" value="1"/>
</dbReference>
<reference evidence="3" key="1">
    <citation type="submission" date="2021-01" db="EMBL/GenBank/DDBJ databases">
        <title>Whole genome shotgun sequence of Virgisporangium aliadipatigenens NBRC 105644.</title>
        <authorList>
            <person name="Komaki H."/>
            <person name="Tamura T."/>
        </authorList>
    </citation>
    <scope>NUCLEOTIDE SEQUENCE</scope>
    <source>
        <strain evidence="3">NBRC 105644</strain>
    </source>
</reference>
<protein>
    <recommendedName>
        <fullName evidence="1">Chitosanase</fullName>
        <ecNumber evidence="1">3.2.1.132</ecNumber>
    </recommendedName>
</protein>
<comment type="catalytic activity">
    <reaction evidence="1">
        <text>Endohydrolysis of beta-(1-&gt;4)-linkages between D-glucosamine residues in a partly acetylated chitosan.</text>
        <dbReference type="EC" id="3.2.1.132"/>
    </reaction>
</comment>
<dbReference type="EMBL" id="BOPF01000019">
    <property type="protein sequence ID" value="GIJ48168.1"/>
    <property type="molecule type" value="Genomic_DNA"/>
</dbReference>
<dbReference type="AlphaFoldDB" id="A0A8J3YPX7"/>
<comment type="subcellular location">
    <subcellularLocation>
        <location evidence="1">Secreted</location>
    </subcellularLocation>
</comment>
<dbReference type="SUPFAM" id="SSF53955">
    <property type="entry name" value="Lysozyme-like"/>
    <property type="match status" value="1"/>
</dbReference>
<evidence type="ECO:0000256" key="1">
    <source>
        <dbReference type="PIRNR" id="PIRNR036551"/>
    </source>
</evidence>
<proteinExistence type="inferred from homology"/>
<dbReference type="PIRSF" id="PIRSF036551">
    <property type="entry name" value="Chitosanase"/>
    <property type="match status" value="1"/>
</dbReference>
<dbReference type="Proteomes" id="UP000619260">
    <property type="component" value="Unassembled WGS sequence"/>
</dbReference>
<accession>A0A8J3YPX7</accession>
<evidence type="ECO:0000313" key="4">
    <source>
        <dbReference type="Proteomes" id="UP000619260"/>
    </source>
</evidence>
<dbReference type="Gene3D" id="3.30.386.10">
    <property type="entry name" value="Chitosanase, subunit A, domain 2"/>
    <property type="match status" value="1"/>
</dbReference>